<evidence type="ECO:0000313" key="5">
    <source>
        <dbReference type="Proteomes" id="UP001347796"/>
    </source>
</evidence>
<dbReference type="PANTHER" id="PTHR10963">
    <property type="entry name" value="GLYCOSYL HYDROLASE-RELATED"/>
    <property type="match status" value="1"/>
</dbReference>
<evidence type="ECO:0000256" key="1">
    <source>
        <dbReference type="ARBA" id="ARBA00006865"/>
    </source>
</evidence>
<name>A0AAN8P7F2_PATCE</name>
<dbReference type="InterPro" id="IPR000757">
    <property type="entry name" value="Beta-glucanase-like"/>
</dbReference>
<dbReference type="GO" id="GO:0005975">
    <property type="term" value="P:carbohydrate metabolic process"/>
    <property type="evidence" value="ECO:0007669"/>
    <property type="project" value="InterPro"/>
</dbReference>
<keyword evidence="2" id="KW-0732">Signal</keyword>
<sequence length="450" mass="51636">MFTVWGLLTTVCLVSSSILPDPQFTLSTKGGEFKSEDIPGLRNLYFIYKVNNGTQQLRKAEQGADGFWRYVDSLMENVDEVDYYSQGYSGSLTFGGSHQVWKKAPLATLPPRRMRGAVSFRDDFNGNHLDTNHWAVSVSATGEYHTEFQVYTNDHRNVYVKNGKLYIKPTLAVDSGHFTEHDLYHGVLDVKKTWGTCTFGGNRGCYREAKDGLLPPILSGRIDSKATLKYGQVVVRAQIPRGDWIWPAIWMDPTDKAYGGKTAYGGWPRSGEIDFMEAACNEIAYWDKNRHRGIKRIHSTLHFGPDSKHDHHINGEKVKQHGDWHEFHTYKMDWSPDHIIISVDDDVILKMTVADGTTLWKQYKFQGSNPWAHGSKIAPFDQQFHMILNVAVGGIYSEFNDLTHYAYPKPWHNTDKDPLKNFWEGRHNWLPTWHGDDVAMIIDYVEFRHM</sequence>
<reference evidence="4 5" key="1">
    <citation type="submission" date="2024-01" db="EMBL/GenBank/DDBJ databases">
        <title>The genome of the rayed Mediterranean limpet Patella caerulea (Linnaeus, 1758).</title>
        <authorList>
            <person name="Anh-Thu Weber A."/>
            <person name="Halstead-Nussloch G."/>
        </authorList>
    </citation>
    <scope>NUCLEOTIDE SEQUENCE [LARGE SCALE GENOMIC DNA]</scope>
    <source>
        <strain evidence="4">AATW-2023a</strain>
        <tissue evidence="4">Whole specimen</tissue>
    </source>
</reference>
<accession>A0AAN8P7F2</accession>
<dbReference type="InterPro" id="IPR050546">
    <property type="entry name" value="Glycosyl_Hydrlase_16"/>
</dbReference>
<gene>
    <name evidence="4" type="ORF">SNE40_015981</name>
</gene>
<dbReference type="EMBL" id="JAZGQO010000011">
    <property type="protein sequence ID" value="KAK6172287.1"/>
    <property type="molecule type" value="Genomic_DNA"/>
</dbReference>
<evidence type="ECO:0000259" key="3">
    <source>
        <dbReference type="PROSITE" id="PS51762"/>
    </source>
</evidence>
<dbReference type="Proteomes" id="UP001347796">
    <property type="component" value="Unassembled WGS sequence"/>
</dbReference>
<dbReference type="AlphaFoldDB" id="A0AAN8P7F2"/>
<dbReference type="InterPro" id="IPR013320">
    <property type="entry name" value="ConA-like_dom_sf"/>
</dbReference>
<comment type="caution">
    <text evidence="4">The sequence shown here is derived from an EMBL/GenBank/DDBJ whole genome shotgun (WGS) entry which is preliminary data.</text>
</comment>
<organism evidence="4 5">
    <name type="scientific">Patella caerulea</name>
    <name type="common">Rayed Mediterranean limpet</name>
    <dbReference type="NCBI Taxonomy" id="87958"/>
    <lineage>
        <taxon>Eukaryota</taxon>
        <taxon>Metazoa</taxon>
        <taxon>Spiralia</taxon>
        <taxon>Lophotrochozoa</taxon>
        <taxon>Mollusca</taxon>
        <taxon>Gastropoda</taxon>
        <taxon>Patellogastropoda</taxon>
        <taxon>Patelloidea</taxon>
        <taxon>Patellidae</taxon>
        <taxon>Patella</taxon>
    </lineage>
</organism>
<dbReference type="SUPFAM" id="SSF49899">
    <property type="entry name" value="Concanavalin A-like lectins/glucanases"/>
    <property type="match status" value="1"/>
</dbReference>
<keyword evidence="5" id="KW-1185">Reference proteome</keyword>
<dbReference type="PANTHER" id="PTHR10963:SF55">
    <property type="entry name" value="GLYCOSIDE HYDROLASE FAMILY 16 PROTEIN"/>
    <property type="match status" value="1"/>
</dbReference>
<proteinExistence type="inferred from homology"/>
<feature type="signal peptide" evidence="2">
    <location>
        <begin position="1"/>
        <end position="16"/>
    </location>
</feature>
<dbReference type="PROSITE" id="PS51762">
    <property type="entry name" value="GH16_2"/>
    <property type="match status" value="1"/>
</dbReference>
<dbReference type="Pfam" id="PF00722">
    <property type="entry name" value="Glyco_hydro_16"/>
    <property type="match status" value="1"/>
</dbReference>
<feature type="chain" id="PRO_5043043589" description="GH16 domain-containing protein" evidence="2">
    <location>
        <begin position="17"/>
        <end position="450"/>
    </location>
</feature>
<evidence type="ECO:0000256" key="2">
    <source>
        <dbReference type="SAM" id="SignalP"/>
    </source>
</evidence>
<protein>
    <recommendedName>
        <fullName evidence="3">GH16 domain-containing protein</fullName>
    </recommendedName>
</protein>
<feature type="domain" description="GH16" evidence="3">
    <location>
        <begin position="99"/>
        <end position="450"/>
    </location>
</feature>
<comment type="similarity">
    <text evidence="1">Belongs to the glycosyl hydrolase 16 family.</text>
</comment>
<evidence type="ECO:0000313" key="4">
    <source>
        <dbReference type="EMBL" id="KAK6172287.1"/>
    </source>
</evidence>
<dbReference type="GO" id="GO:0004553">
    <property type="term" value="F:hydrolase activity, hydrolyzing O-glycosyl compounds"/>
    <property type="evidence" value="ECO:0007669"/>
    <property type="project" value="InterPro"/>
</dbReference>
<dbReference type="Gene3D" id="2.60.120.200">
    <property type="match status" value="1"/>
</dbReference>